<accession>A0A5E4MZE1</accession>
<gene>
    <name evidence="1" type="ORF">CINCED_3A005673</name>
</gene>
<dbReference type="Proteomes" id="UP000325440">
    <property type="component" value="Unassembled WGS sequence"/>
</dbReference>
<evidence type="ECO:0000313" key="1">
    <source>
        <dbReference type="EMBL" id="VVC34841.1"/>
    </source>
</evidence>
<reference evidence="1 2" key="1">
    <citation type="submission" date="2019-08" db="EMBL/GenBank/DDBJ databases">
        <authorList>
            <person name="Alioto T."/>
            <person name="Alioto T."/>
            <person name="Gomez Garrido J."/>
        </authorList>
    </citation>
    <scope>NUCLEOTIDE SEQUENCE [LARGE SCALE GENOMIC DNA]</scope>
</reference>
<evidence type="ECO:0000313" key="2">
    <source>
        <dbReference type="Proteomes" id="UP000325440"/>
    </source>
</evidence>
<organism evidence="1 2">
    <name type="scientific">Cinara cedri</name>
    <dbReference type="NCBI Taxonomy" id="506608"/>
    <lineage>
        <taxon>Eukaryota</taxon>
        <taxon>Metazoa</taxon>
        <taxon>Ecdysozoa</taxon>
        <taxon>Arthropoda</taxon>
        <taxon>Hexapoda</taxon>
        <taxon>Insecta</taxon>
        <taxon>Pterygota</taxon>
        <taxon>Neoptera</taxon>
        <taxon>Paraneoptera</taxon>
        <taxon>Hemiptera</taxon>
        <taxon>Sternorrhyncha</taxon>
        <taxon>Aphidomorpha</taxon>
        <taxon>Aphidoidea</taxon>
        <taxon>Aphididae</taxon>
        <taxon>Lachninae</taxon>
        <taxon>Cinara</taxon>
    </lineage>
</organism>
<protein>
    <submittedName>
        <fullName evidence="1">Uncharacterized protein</fullName>
    </submittedName>
</protein>
<proteinExistence type="predicted"/>
<name>A0A5E4MZE1_9HEMI</name>
<dbReference type="OrthoDB" id="155630at2759"/>
<dbReference type="EMBL" id="CABPRJ010001018">
    <property type="protein sequence ID" value="VVC34841.1"/>
    <property type="molecule type" value="Genomic_DNA"/>
</dbReference>
<keyword evidence="2" id="KW-1185">Reference proteome</keyword>
<sequence length="77" mass="8706">MPNESSGEESVIEDDGELALPKTTLAQALDSLQVVRKYIQEQQEIGDEIFSALNVIENFTDRSNIKKQSKISDFFKK</sequence>
<dbReference type="AlphaFoldDB" id="A0A5E4MZE1"/>